<dbReference type="InterPro" id="IPR003428">
    <property type="entry name" value="MAM33"/>
</dbReference>
<reference evidence="2" key="5">
    <citation type="journal article" date="2021" name="G3 (Bethesda)">
        <title>Aegilops tauschii genome assembly Aet v5.0 features greater sequence contiguity and improved annotation.</title>
        <authorList>
            <person name="Wang L."/>
            <person name="Zhu T."/>
            <person name="Rodriguez J.C."/>
            <person name="Deal K.R."/>
            <person name="Dubcovsky J."/>
            <person name="McGuire P.E."/>
            <person name="Lux T."/>
            <person name="Spannagl M."/>
            <person name="Mayer K.F.X."/>
            <person name="Baldrich P."/>
            <person name="Meyers B.C."/>
            <person name="Huo N."/>
            <person name="Gu Y.Q."/>
            <person name="Zhou H."/>
            <person name="Devos K.M."/>
            <person name="Bennetzen J.L."/>
            <person name="Unver T."/>
            <person name="Budak H."/>
            <person name="Gulick P.J."/>
            <person name="Galiba G."/>
            <person name="Kalapos B."/>
            <person name="Nelson D.R."/>
            <person name="Li P."/>
            <person name="You F.M."/>
            <person name="Luo M.C."/>
            <person name="Dvorak J."/>
        </authorList>
    </citation>
    <scope>NUCLEOTIDE SEQUENCE [LARGE SCALE GENOMIC DNA]</scope>
    <source>
        <strain evidence="2">cv. AL8/78</strain>
    </source>
</reference>
<dbReference type="Proteomes" id="UP000015105">
    <property type="component" value="Chromosome 5D"/>
</dbReference>
<protein>
    <recommendedName>
        <fullName evidence="4">Mitochondrial glycoprotein</fullName>
    </recommendedName>
</protein>
<reference evidence="2" key="3">
    <citation type="journal article" date="2017" name="Nature">
        <title>Genome sequence of the progenitor of the wheat D genome Aegilops tauschii.</title>
        <authorList>
            <person name="Luo M.C."/>
            <person name="Gu Y.Q."/>
            <person name="Puiu D."/>
            <person name="Wang H."/>
            <person name="Twardziok S.O."/>
            <person name="Deal K.R."/>
            <person name="Huo N."/>
            <person name="Zhu T."/>
            <person name="Wang L."/>
            <person name="Wang Y."/>
            <person name="McGuire P.E."/>
            <person name="Liu S."/>
            <person name="Long H."/>
            <person name="Ramasamy R.K."/>
            <person name="Rodriguez J.C."/>
            <person name="Van S.L."/>
            <person name="Yuan L."/>
            <person name="Wang Z."/>
            <person name="Xia Z."/>
            <person name="Xiao L."/>
            <person name="Anderson O.D."/>
            <person name="Ouyang S."/>
            <person name="Liang Y."/>
            <person name="Zimin A.V."/>
            <person name="Pertea G."/>
            <person name="Qi P."/>
            <person name="Bennetzen J.L."/>
            <person name="Dai X."/>
            <person name="Dawson M.W."/>
            <person name="Muller H.G."/>
            <person name="Kugler K."/>
            <person name="Rivarola-Duarte L."/>
            <person name="Spannagl M."/>
            <person name="Mayer K.F.X."/>
            <person name="Lu F.H."/>
            <person name="Bevan M.W."/>
            <person name="Leroy P."/>
            <person name="Li P."/>
            <person name="You F.M."/>
            <person name="Sun Q."/>
            <person name="Liu Z."/>
            <person name="Lyons E."/>
            <person name="Wicker T."/>
            <person name="Salzberg S.L."/>
            <person name="Devos K.M."/>
            <person name="Dvorak J."/>
        </authorList>
    </citation>
    <scope>NUCLEOTIDE SEQUENCE [LARGE SCALE GENOMIC DNA]</scope>
    <source>
        <strain evidence="2">cv. AL8/78</strain>
    </source>
</reference>
<dbReference type="InterPro" id="IPR036561">
    <property type="entry name" value="MAM33_sf"/>
</dbReference>
<feature type="compositionally biased region" description="Pro residues" evidence="1">
    <location>
        <begin position="79"/>
        <end position="95"/>
    </location>
</feature>
<evidence type="ECO:0000256" key="1">
    <source>
        <dbReference type="SAM" id="MobiDB-lite"/>
    </source>
</evidence>
<dbReference type="Gene3D" id="3.10.280.10">
    <property type="entry name" value="Mitochondrial glycoprotein"/>
    <property type="match status" value="1"/>
</dbReference>
<reference evidence="2" key="4">
    <citation type="submission" date="2019-03" db="UniProtKB">
        <authorList>
            <consortium name="EnsemblPlants"/>
        </authorList>
    </citation>
    <scope>IDENTIFICATION</scope>
</reference>
<dbReference type="PANTHER" id="PTHR10826:SF38">
    <property type="entry name" value="OS09G0557400 PROTEIN"/>
    <property type="match status" value="1"/>
</dbReference>
<name>A0A453LLU8_AEGTS</name>
<reference evidence="3" key="2">
    <citation type="journal article" date="2017" name="Nat. Plants">
        <title>The Aegilops tauschii genome reveals multiple impacts of transposons.</title>
        <authorList>
            <person name="Zhao G."/>
            <person name="Zou C."/>
            <person name="Li K."/>
            <person name="Wang K."/>
            <person name="Li T."/>
            <person name="Gao L."/>
            <person name="Zhang X."/>
            <person name="Wang H."/>
            <person name="Yang Z."/>
            <person name="Liu X."/>
            <person name="Jiang W."/>
            <person name="Mao L."/>
            <person name="Kong X."/>
            <person name="Jiao Y."/>
            <person name="Jia J."/>
        </authorList>
    </citation>
    <scope>NUCLEOTIDE SEQUENCE [LARGE SCALE GENOMIC DNA]</scope>
    <source>
        <strain evidence="3">cv. AL8/78</strain>
    </source>
</reference>
<dbReference type="AlphaFoldDB" id="A0A453LLU8"/>
<feature type="region of interest" description="Disordered" evidence="1">
    <location>
        <begin position="1"/>
        <end position="114"/>
    </location>
</feature>
<accession>A0A453LLU8</accession>
<reference evidence="3" key="1">
    <citation type="journal article" date="2014" name="Science">
        <title>Ancient hybridizations among the ancestral genomes of bread wheat.</title>
        <authorList>
            <consortium name="International Wheat Genome Sequencing Consortium,"/>
            <person name="Marcussen T."/>
            <person name="Sandve S.R."/>
            <person name="Heier L."/>
            <person name="Spannagl M."/>
            <person name="Pfeifer M."/>
            <person name="Jakobsen K.S."/>
            <person name="Wulff B.B."/>
            <person name="Steuernagel B."/>
            <person name="Mayer K.F."/>
            <person name="Olsen O.A."/>
        </authorList>
    </citation>
    <scope>NUCLEOTIDE SEQUENCE [LARGE SCALE GENOMIC DNA]</scope>
    <source>
        <strain evidence="3">cv. AL8/78</strain>
    </source>
</reference>
<keyword evidence="3" id="KW-1185">Reference proteome</keyword>
<dbReference type="SUPFAM" id="SSF54529">
    <property type="entry name" value="Mitochondrial glycoprotein MAM33-like"/>
    <property type="match status" value="1"/>
</dbReference>
<sequence>RFHSPRCAPAVQAKRRAHGARPPPPPRRALLSPLRGRPHGAQARPVTLLRRRPRAAALPARRTPAPPPALRDLLRRRPPPSPPGTAPLPPTPRPLIPHVISPSDSPAVPSQPPTSFRSFAVEDRPGEQWVRLRAARRGPGAGEEAIKIDATLFDGVAELPPDASLFNRVEALEQGPRLHLSLIVEVARADRVLGFICSAWPDNLTVRHVLTLRGAGAATDDRGARDFTKLEPAEREAVKKFLQEREVDAELAEFLHDYVANKEKMEMLRWLKTVESFVEK</sequence>
<dbReference type="PANTHER" id="PTHR10826">
    <property type="entry name" value="COMPLEMENT COMPONENT 1"/>
    <property type="match status" value="1"/>
</dbReference>
<evidence type="ECO:0000313" key="3">
    <source>
        <dbReference type="Proteomes" id="UP000015105"/>
    </source>
</evidence>
<evidence type="ECO:0008006" key="4">
    <source>
        <dbReference type="Google" id="ProtNLM"/>
    </source>
</evidence>
<dbReference type="Gramene" id="AET5Gv20832100.1">
    <property type="protein sequence ID" value="AET5Gv20832100.1"/>
    <property type="gene ID" value="AET5Gv20832100"/>
</dbReference>
<dbReference type="STRING" id="200361.A0A453LLU8"/>
<proteinExistence type="predicted"/>
<organism evidence="2 3">
    <name type="scientific">Aegilops tauschii subsp. strangulata</name>
    <name type="common">Goatgrass</name>
    <dbReference type="NCBI Taxonomy" id="200361"/>
    <lineage>
        <taxon>Eukaryota</taxon>
        <taxon>Viridiplantae</taxon>
        <taxon>Streptophyta</taxon>
        <taxon>Embryophyta</taxon>
        <taxon>Tracheophyta</taxon>
        <taxon>Spermatophyta</taxon>
        <taxon>Magnoliopsida</taxon>
        <taxon>Liliopsida</taxon>
        <taxon>Poales</taxon>
        <taxon>Poaceae</taxon>
        <taxon>BOP clade</taxon>
        <taxon>Pooideae</taxon>
        <taxon>Triticodae</taxon>
        <taxon>Triticeae</taxon>
        <taxon>Triticinae</taxon>
        <taxon>Aegilops</taxon>
    </lineage>
</organism>
<evidence type="ECO:0000313" key="2">
    <source>
        <dbReference type="EnsemblPlants" id="AET5Gv20832100.1"/>
    </source>
</evidence>
<dbReference type="Pfam" id="PF02330">
    <property type="entry name" value="MAM33"/>
    <property type="match status" value="1"/>
</dbReference>
<dbReference type="EnsemblPlants" id="AET5Gv20832100.1">
    <property type="protein sequence ID" value="AET5Gv20832100.1"/>
    <property type="gene ID" value="AET5Gv20832100"/>
</dbReference>
<dbReference type="GO" id="GO:0005759">
    <property type="term" value="C:mitochondrial matrix"/>
    <property type="evidence" value="ECO:0007669"/>
    <property type="project" value="InterPro"/>
</dbReference>